<dbReference type="PANTHER" id="PTHR23513:SF6">
    <property type="entry name" value="MAJOR FACILITATOR SUPERFAMILY ASSOCIATED DOMAIN-CONTAINING PROTEIN"/>
    <property type="match status" value="1"/>
</dbReference>
<dbReference type="Gene3D" id="1.20.1250.20">
    <property type="entry name" value="MFS general substrate transporter like domains"/>
    <property type="match status" value="1"/>
</dbReference>
<dbReference type="Proteomes" id="UP001225356">
    <property type="component" value="Unassembled WGS sequence"/>
</dbReference>
<sequence>MISPGLRRHRFLLFLTGGVSRQAGMHVQGAVVLLSAVTLLEMSFNQIGLAQMAGTILALSLALPLGVLIDRARRRSVLVATGLLSAGLLGSVALAAWLQVITLPHFVVMVVALTVLQAAGVGAQEAYLPDVVGRDRLVLMNAALVGVASIGSLVVRLLLGRFSEEVVSVVLSVAAVAFAASALLFRGIDAPEEPPGPRTRWWREAAEGVRFTLTHPVLRAITVYLTASVLLEPMIDEATGVPLREDGSYDGLIELVQTVIYTAPVAGVLAAALLYRRLGTFRLAWLAILVTQPFTLLLALTDTAWGLIWYLLGSFVPWAGWAATALALLSHRQVITPGRLLGRTGGTLALFAGLAGAAGGVLEQLPAFLTDLGLFAEAGSLAVLPVLVLGTAGLLAAAVPLLRVRHLTEPSHSLAVAPTSVPRED</sequence>
<name>A0ABT9QTG6_9ACTN</name>
<feature type="transmembrane region" description="Helical" evidence="6">
    <location>
        <begin position="340"/>
        <end position="362"/>
    </location>
</feature>
<accession>A0ABT9QTG6</accession>
<dbReference type="InterPro" id="IPR011701">
    <property type="entry name" value="MFS"/>
</dbReference>
<gene>
    <name evidence="7" type="ORF">J2853_008769</name>
</gene>
<keyword evidence="2" id="KW-1003">Cell membrane</keyword>
<feature type="transmembrane region" description="Helical" evidence="6">
    <location>
        <begin position="382"/>
        <end position="402"/>
    </location>
</feature>
<protein>
    <recommendedName>
        <fullName evidence="9">Major Facilitator Superfamily protein</fullName>
    </recommendedName>
</protein>
<evidence type="ECO:0000256" key="3">
    <source>
        <dbReference type="ARBA" id="ARBA00022692"/>
    </source>
</evidence>
<feature type="transmembrane region" description="Helical" evidence="6">
    <location>
        <begin position="76"/>
        <end position="100"/>
    </location>
</feature>
<evidence type="ECO:0000256" key="2">
    <source>
        <dbReference type="ARBA" id="ARBA00022475"/>
    </source>
</evidence>
<evidence type="ECO:0000256" key="6">
    <source>
        <dbReference type="SAM" id="Phobius"/>
    </source>
</evidence>
<dbReference type="InterPro" id="IPR036259">
    <property type="entry name" value="MFS_trans_sf"/>
</dbReference>
<organism evidence="7 8">
    <name type="scientific">Streptosporangium lutulentum</name>
    <dbReference type="NCBI Taxonomy" id="1461250"/>
    <lineage>
        <taxon>Bacteria</taxon>
        <taxon>Bacillati</taxon>
        <taxon>Actinomycetota</taxon>
        <taxon>Actinomycetes</taxon>
        <taxon>Streptosporangiales</taxon>
        <taxon>Streptosporangiaceae</taxon>
        <taxon>Streptosporangium</taxon>
    </lineage>
</organism>
<comment type="caution">
    <text evidence="7">The sequence shown here is derived from an EMBL/GenBank/DDBJ whole genome shotgun (WGS) entry which is preliminary data.</text>
</comment>
<dbReference type="Pfam" id="PF07690">
    <property type="entry name" value="MFS_1"/>
    <property type="match status" value="1"/>
</dbReference>
<dbReference type="PANTHER" id="PTHR23513">
    <property type="entry name" value="INTEGRAL MEMBRANE EFFLUX PROTEIN-RELATED"/>
    <property type="match status" value="1"/>
</dbReference>
<evidence type="ECO:0000256" key="5">
    <source>
        <dbReference type="ARBA" id="ARBA00023136"/>
    </source>
</evidence>
<evidence type="ECO:0000256" key="4">
    <source>
        <dbReference type="ARBA" id="ARBA00022989"/>
    </source>
</evidence>
<dbReference type="RefSeq" id="WP_307567477.1">
    <property type="nucleotide sequence ID" value="NZ_JAUSQU010000001.1"/>
</dbReference>
<evidence type="ECO:0000313" key="7">
    <source>
        <dbReference type="EMBL" id="MDP9849558.1"/>
    </source>
</evidence>
<feature type="transmembrane region" description="Helical" evidence="6">
    <location>
        <begin position="166"/>
        <end position="185"/>
    </location>
</feature>
<evidence type="ECO:0000256" key="1">
    <source>
        <dbReference type="ARBA" id="ARBA00004651"/>
    </source>
</evidence>
<keyword evidence="3 6" id="KW-0812">Transmembrane</keyword>
<keyword evidence="4 6" id="KW-1133">Transmembrane helix</keyword>
<feature type="transmembrane region" description="Helical" evidence="6">
    <location>
        <begin position="46"/>
        <end position="69"/>
    </location>
</feature>
<proteinExistence type="predicted"/>
<comment type="subcellular location">
    <subcellularLocation>
        <location evidence="1">Cell membrane</location>
        <topology evidence="1">Multi-pass membrane protein</topology>
    </subcellularLocation>
</comment>
<evidence type="ECO:0008006" key="9">
    <source>
        <dbReference type="Google" id="ProtNLM"/>
    </source>
</evidence>
<reference evidence="7 8" key="1">
    <citation type="submission" date="2023-07" db="EMBL/GenBank/DDBJ databases">
        <title>Sequencing the genomes of 1000 actinobacteria strains.</title>
        <authorList>
            <person name="Klenk H.-P."/>
        </authorList>
    </citation>
    <scope>NUCLEOTIDE SEQUENCE [LARGE SCALE GENOMIC DNA]</scope>
    <source>
        <strain evidence="7 8">DSM 46740</strain>
    </source>
</reference>
<keyword evidence="8" id="KW-1185">Reference proteome</keyword>
<feature type="transmembrane region" description="Helical" evidence="6">
    <location>
        <begin position="307"/>
        <end position="328"/>
    </location>
</feature>
<feature type="transmembrane region" description="Helical" evidence="6">
    <location>
        <begin position="139"/>
        <end position="160"/>
    </location>
</feature>
<dbReference type="EMBL" id="JAUSQU010000001">
    <property type="protein sequence ID" value="MDP9849558.1"/>
    <property type="molecule type" value="Genomic_DNA"/>
</dbReference>
<evidence type="ECO:0000313" key="8">
    <source>
        <dbReference type="Proteomes" id="UP001225356"/>
    </source>
</evidence>
<keyword evidence="5 6" id="KW-0472">Membrane</keyword>
<feature type="transmembrane region" description="Helical" evidence="6">
    <location>
        <begin position="255"/>
        <end position="275"/>
    </location>
</feature>
<dbReference type="SUPFAM" id="SSF103473">
    <property type="entry name" value="MFS general substrate transporter"/>
    <property type="match status" value="1"/>
</dbReference>
<feature type="transmembrane region" description="Helical" evidence="6">
    <location>
        <begin position="282"/>
        <end position="301"/>
    </location>
</feature>